<name>A0ABU8V3H3_9NEIS</name>
<keyword evidence="2" id="KW-1185">Reference proteome</keyword>
<dbReference type="Proteomes" id="UP001224516">
    <property type="component" value="Unassembled WGS sequence"/>
</dbReference>
<comment type="caution">
    <text evidence="1">The sequence shown here is derived from an EMBL/GenBank/DDBJ whole genome shotgun (WGS) entry which is preliminary data.</text>
</comment>
<protein>
    <submittedName>
        <fullName evidence="1">Uncharacterized protein</fullName>
    </submittedName>
</protein>
<dbReference type="EMBL" id="JAVFJF020000021">
    <property type="protein sequence ID" value="MEJ8675338.1"/>
    <property type="molecule type" value="Genomic_DNA"/>
</dbReference>
<sequence length="77" mass="9021">MFGPDRAVLEKRLFDQLERAEQQRNAEAVVIGRSLLNGQRVGKAFLTRHFGQSDERCNALRARWRQLVETHEQEQTQ</sequence>
<dbReference type="RefSeq" id="WP_307912306.1">
    <property type="nucleotide sequence ID" value="NZ_JAVFJF020000021.1"/>
</dbReference>
<organism evidence="1 2">
    <name type="scientific">Chromobacterium amazonense</name>
    <dbReference type="NCBI Taxonomy" id="1382803"/>
    <lineage>
        <taxon>Bacteria</taxon>
        <taxon>Pseudomonadati</taxon>
        <taxon>Pseudomonadota</taxon>
        <taxon>Betaproteobacteria</taxon>
        <taxon>Neisseriales</taxon>
        <taxon>Chromobacteriaceae</taxon>
        <taxon>Chromobacterium</taxon>
    </lineage>
</organism>
<gene>
    <name evidence="1" type="ORF">QCL97_011435</name>
</gene>
<proteinExistence type="predicted"/>
<evidence type="ECO:0000313" key="1">
    <source>
        <dbReference type="EMBL" id="MEJ8675338.1"/>
    </source>
</evidence>
<accession>A0ABU8V3H3</accession>
<evidence type="ECO:0000313" key="2">
    <source>
        <dbReference type="Proteomes" id="UP001224516"/>
    </source>
</evidence>
<reference evidence="1 2" key="1">
    <citation type="submission" date="2023-12" db="EMBL/GenBank/DDBJ databases">
        <title>Evaluation and characterization of a potential secondary metabolite violacein from indigenous Chromobacterium amazonense SAM215.</title>
        <authorList>
            <person name="Tarafdar M.R."/>
            <person name="Abedin S.M."/>
            <person name="Atiqua A."/>
            <person name="Saha A."/>
            <person name="Khan S.N."/>
        </authorList>
    </citation>
    <scope>NUCLEOTIDE SEQUENCE [LARGE SCALE GENOMIC DNA]</scope>
    <source>
        <strain evidence="1 2">SAM215</strain>
    </source>
</reference>